<organism evidence="5 6">
    <name type="scientific">Microbacterium terrae</name>
    <dbReference type="NCBI Taxonomy" id="69369"/>
    <lineage>
        <taxon>Bacteria</taxon>
        <taxon>Bacillati</taxon>
        <taxon>Actinomycetota</taxon>
        <taxon>Actinomycetes</taxon>
        <taxon>Micrococcales</taxon>
        <taxon>Microbacteriaceae</taxon>
        <taxon>Microbacterium</taxon>
    </lineage>
</organism>
<dbReference type="GO" id="GO:0003677">
    <property type="term" value="F:DNA binding"/>
    <property type="evidence" value="ECO:0007669"/>
    <property type="project" value="UniProtKB-KW"/>
</dbReference>
<keyword evidence="6" id="KW-1185">Reference proteome</keyword>
<dbReference type="InterPro" id="IPR000524">
    <property type="entry name" value="Tscrpt_reg_HTH_GntR"/>
</dbReference>
<sequence>MSSAFPPLEPRGSVLGDEVYQLLGQAIIDGTLAPGQRLRDQDLAADLGVSRTPVREALQRLEFSGVVEVLPARFTRVSAPTDKSQSDLFELVGYLMGITLHMSLARCDDETHARLVGEADTLVAASLADDYEALIAASIDFFTQLTFASGNTAVLKFMREAQIAIRRNLRAWRPGVACPIHRSDLYQQFRDAVARRDATTGEAVLREIHGLGRAAAETVDG</sequence>
<keyword evidence="3" id="KW-0804">Transcription</keyword>
<dbReference type="InterPro" id="IPR011711">
    <property type="entry name" value="GntR_C"/>
</dbReference>
<evidence type="ECO:0000256" key="1">
    <source>
        <dbReference type="ARBA" id="ARBA00023015"/>
    </source>
</evidence>
<dbReference type="GO" id="GO:0003700">
    <property type="term" value="F:DNA-binding transcription factor activity"/>
    <property type="evidence" value="ECO:0007669"/>
    <property type="project" value="InterPro"/>
</dbReference>
<dbReference type="OrthoDB" id="8680240at2"/>
<dbReference type="Gene3D" id="1.20.120.530">
    <property type="entry name" value="GntR ligand-binding domain-like"/>
    <property type="match status" value="1"/>
</dbReference>
<dbReference type="Gene3D" id="1.10.10.10">
    <property type="entry name" value="Winged helix-like DNA-binding domain superfamily/Winged helix DNA-binding domain"/>
    <property type="match status" value="1"/>
</dbReference>
<evidence type="ECO:0000313" key="6">
    <source>
        <dbReference type="Proteomes" id="UP000033956"/>
    </source>
</evidence>
<evidence type="ECO:0000313" key="5">
    <source>
        <dbReference type="EMBL" id="KJL38457.1"/>
    </source>
</evidence>
<dbReference type="AlphaFoldDB" id="A0A0M2H2I5"/>
<dbReference type="InterPro" id="IPR036390">
    <property type="entry name" value="WH_DNA-bd_sf"/>
</dbReference>
<keyword evidence="1" id="KW-0805">Transcription regulation</keyword>
<proteinExistence type="predicted"/>
<evidence type="ECO:0000259" key="4">
    <source>
        <dbReference type="PROSITE" id="PS50949"/>
    </source>
</evidence>
<accession>A0A0M2H2I5</accession>
<protein>
    <submittedName>
        <fullName evidence="5">Pyruvate dehydrogenase complex repressor</fullName>
    </submittedName>
</protein>
<feature type="domain" description="HTH gntR-type" evidence="4">
    <location>
        <begin position="13"/>
        <end position="80"/>
    </location>
</feature>
<dbReference type="SUPFAM" id="SSF46785">
    <property type="entry name" value="Winged helix' DNA-binding domain"/>
    <property type="match status" value="1"/>
</dbReference>
<dbReference type="PANTHER" id="PTHR43537:SF5">
    <property type="entry name" value="UXU OPERON TRANSCRIPTIONAL REGULATOR"/>
    <property type="match status" value="1"/>
</dbReference>
<gene>
    <name evidence="5" type="primary">pdhR_3</name>
    <name evidence="5" type="ORF">RS81_02731</name>
</gene>
<dbReference type="InterPro" id="IPR036388">
    <property type="entry name" value="WH-like_DNA-bd_sf"/>
</dbReference>
<dbReference type="CDD" id="cd07377">
    <property type="entry name" value="WHTH_GntR"/>
    <property type="match status" value="1"/>
</dbReference>
<dbReference type="STRING" id="92835.RS81_02731"/>
<dbReference type="SMART" id="SM00345">
    <property type="entry name" value="HTH_GNTR"/>
    <property type="match status" value="1"/>
</dbReference>
<dbReference type="SUPFAM" id="SSF48008">
    <property type="entry name" value="GntR ligand-binding domain-like"/>
    <property type="match status" value="1"/>
</dbReference>
<dbReference type="InterPro" id="IPR008920">
    <property type="entry name" value="TF_FadR/GntR_C"/>
</dbReference>
<dbReference type="PROSITE" id="PS50949">
    <property type="entry name" value="HTH_GNTR"/>
    <property type="match status" value="1"/>
</dbReference>
<dbReference type="Pfam" id="PF07729">
    <property type="entry name" value="FCD"/>
    <property type="match status" value="1"/>
</dbReference>
<comment type="caution">
    <text evidence="5">The sequence shown here is derived from an EMBL/GenBank/DDBJ whole genome shotgun (WGS) entry which is preliminary data.</text>
</comment>
<evidence type="ECO:0000256" key="3">
    <source>
        <dbReference type="ARBA" id="ARBA00023163"/>
    </source>
</evidence>
<evidence type="ECO:0000256" key="2">
    <source>
        <dbReference type="ARBA" id="ARBA00023125"/>
    </source>
</evidence>
<dbReference type="EMBL" id="JYIZ01000055">
    <property type="protein sequence ID" value="KJL38457.1"/>
    <property type="molecule type" value="Genomic_DNA"/>
</dbReference>
<dbReference type="PRINTS" id="PR00035">
    <property type="entry name" value="HTHGNTR"/>
</dbReference>
<keyword evidence="5" id="KW-0670">Pyruvate</keyword>
<dbReference type="PANTHER" id="PTHR43537">
    <property type="entry name" value="TRANSCRIPTIONAL REGULATOR, GNTR FAMILY"/>
    <property type="match status" value="1"/>
</dbReference>
<keyword evidence="2" id="KW-0238">DNA-binding</keyword>
<dbReference type="Pfam" id="PF00392">
    <property type="entry name" value="GntR"/>
    <property type="match status" value="1"/>
</dbReference>
<name>A0A0M2H2I5_9MICO</name>
<dbReference type="PATRIC" id="fig|92835.4.peg.2767"/>
<dbReference type="Proteomes" id="UP000033956">
    <property type="component" value="Unassembled WGS sequence"/>
</dbReference>
<reference evidence="5 6" key="1">
    <citation type="submission" date="2015-02" db="EMBL/GenBank/DDBJ databases">
        <title>Draft genome sequences of ten Microbacterium spp. with emphasis on heavy metal contaminated environments.</title>
        <authorList>
            <person name="Corretto E."/>
        </authorList>
    </citation>
    <scope>NUCLEOTIDE SEQUENCE [LARGE SCALE GENOMIC DNA]</scope>
    <source>
        <strain evidence="5 6">DSM 12510</strain>
    </source>
</reference>
<dbReference type="RefSeq" id="WP_045276634.1">
    <property type="nucleotide sequence ID" value="NZ_BAAAUP010000003.1"/>
</dbReference>